<feature type="region of interest" description="Disordered" evidence="2">
    <location>
        <begin position="1"/>
        <end position="27"/>
    </location>
</feature>
<dbReference type="Pfam" id="PF24883">
    <property type="entry name" value="NPHP3_N"/>
    <property type="match status" value="1"/>
</dbReference>
<dbReference type="AlphaFoldDB" id="A0AAD2HVI8"/>
<dbReference type="Proteomes" id="UP001295794">
    <property type="component" value="Unassembled WGS sequence"/>
</dbReference>
<accession>A0AAD2HVI8</accession>
<evidence type="ECO:0000256" key="1">
    <source>
        <dbReference type="ARBA" id="ARBA00022737"/>
    </source>
</evidence>
<evidence type="ECO:0000256" key="2">
    <source>
        <dbReference type="SAM" id="MobiDB-lite"/>
    </source>
</evidence>
<feature type="domain" description="Nephrocystin 3-like N-terminal" evidence="3">
    <location>
        <begin position="87"/>
        <end position="243"/>
    </location>
</feature>
<dbReference type="EMBL" id="CAVNYO010000461">
    <property type="protein sequence ID" value="CAK5282750.1"/>
    <property type="molecule type" value="Genomic_DNA"/>
</dbReference>
<keyword evidence="1" id="KW-0677">Repeat</keyword>
<dbReference type="SUPFAM" id="SSF52540">
    <property type="entry name" value="P-loop containing nucleoside triphosphate hydrolases"/>
    <property type="match status" value="1"/>
</dbReference>
<dbReference type="InterPro" id="IPR027417">
    <property type="entry name" value="P-loop_NTPase"/>
</dbReference>
<gene>
    <name evidence="4" type="ORF">MYCIT1_LOCUS34720</name>
    <name evidence="5" type="ORF">MYCIT1_LOCUS34757</name>
</gene>
<proteinExistence type="predicted"/>
<evidence type="ECO:0000313" key="5">
    <source>
        <dbReference type="EMBL" id="CAK5282750.1"/>
    </source>
</evidence>
<dbReference type="InterPro" id="IPR056884">
    <property type="entry name" value="NPHP3-like_N"/>
</dbReference>
<keyword evidence="6" id="KW-1185">Reference proteome</keyword>
<dbReference type="PANTHER" id="PTHR10039">
    <property type="entry name" value="AMELOGENIN"/>
    <property type="match status" value="1"/>
</dbReference>
<organism evidence="5 6">
    <name type="scientific">Mycena citricolor</name>
    <dbReference type="NCBI Taxonomy" id="2018698"/>
    <lineage>
        <taxon>Eukaryota</taxon>
        <taxon>Fungi</taxon>
        <taxon>Dikarya</taxon>
        <taxon>Basidiomycota</taxon>
        <taxon>Agaricomycotina</taxon>
        <taxon>Agaricomycetes</taxon>
        <taxon>Agaricomycetidae</taxon>
        <taxon>Agaricales</taxon>
        <taxon>Marasmiineae</taxon>
        <taxon>Mycenaceae</taxon>
        <taxon>Mycena</taxon>
    </lineage>
</organism>
<comment type="caution">
    <text evidence="5">The sequence shown here is derived from an EMBL/GenBank/DDBJ whole genome shotgun (WGS) entry which is preliminary data.</text>
</comment>
<dbReference type="EMBL" id="CAVNYO010000460">
    <property type="protein sequence ID" value="CAK5282730.1"/>
    <property type="molecule type" value="Genomic_DNA"/>
</dbReference>
<evidence type="ECO:0000313" key="6">
    <source>
        <dbReference type="Proteomes" id="UP001295794"/>
    </source>
</evidence>
<name>A0AAD2HVI8_9AGAR</name>
<dbReference type="PANTHER" id="PTHR10039:SF14">
    <property type="entry name" value="NACHT DOMAIN-CONTAINING PROTEIN"/>
    <property type="match status" value="1"/>
</dbReference>
<dbReference type="Gene3D" id="3.40.50.300">
    <property type="entry name" value="P-loop containing nucleotide triphosphate hydrolases"/>
    <property type="match status" value="1"/>
</dbReference>
<sequence>MLDTGQPSSSSAAPAPPAREDLYSGEDDPLPHSIPLAGIRLLDAFLPRSALYDSPAREPVPRCHGQTRKPVFSSILAWTENVRLRVGPRIMWLCGSPGCGKSAVAQTVAEYCAAHRGPGSLGATFFFDHADAEVCDVQAVVPAIARQLAERIPALRPHISQAVQQDTAIRTRDVEVQAHELILEPFAALAGVGVDVAAMDPVLVVIDALDACVGGENQRVLLSLIARLIAVHHLPLYFFVTSRPSPDILLAINSPTYRPIRLHLHLDELTFDADIFSFLKAEFAHIEATHPAFQATAESEHWPTEDIIHFLVNTTARHFLYAATVMQYVGHPDGLPSQRLSEVLSAAANPAIGRSPFEQLVTYILSTVSPRDPRTGPASLLRALGSLTVLYKPLAFNELRNLLDPIEQEAVKALKTASPVVHVPEDSPALDLASTPWNPGHKRRRTIRIPQRNTIEFLFDARRAPGHLWVNHGIHHGEMARRCIRFLGHGMDDAEDGVDLITYQYVRKRWTKHLAHALPSAGLLDALRQSRFVYSRVAAEATAVISWLQMLSDPPHDILNLWQDWLAKIQVEPVIGRLV</sequence>
<reference evidence="5" key="1">
    <citation type="submission" date="2023-11" db="EMBL/GenBank/DDBJ databases">
        <authorList>
            <person name="De Vega J J."/>
            <person name="De Vega J J."/>
        </authorList>
    </citation>
    <scope>NUCLEOTIDE SEQUENCE</scope>
</reference>
<protein>
    <recommendedName>
        <fullName evidence="3">Nephrocystin 3-like N-terminal domain-containing protein</fullName>
    </recommendedName>
</protein>
<evidence type="ECO:0000259" key="3">
    <source>
        <dbReference type="Pfam" id="PF24883"/>
    </source>
</evidence>
<evidence type="ECO:0000313" key="4">
    <source>
        <dbReference type="EMBL" id="CAK5282730.1"/>
    </source>
</evidence>